<keyword evidence="4 7" id="KW-1133">Transmembrane helix</keyword>
<gene>
    <name evidence="8" type="ORF">FOC4_g10004721</name>
</gene>
<organism evidence="8 9">
    <name type="scientific">Fusarium oxysporum f. sp. cubense (strain race 4)</name>
    <name type="common">Panama disease fungus</name>
    <dbReference type="NCBI Taxonomy" id="2502994"/>
    <lineage>
        <taxon>Eukaryota</taxon>
        <taxon>Fungi</taxon>
        <taxon>Dikarya</taxon>
        <taxon>Ascomycota</taxon>
        <taxon>Pezizomycotina</taxon>
        <taxon>Sordariomycetes</taxon>
        <taxon>Hypocreomycetidae</taxon>
        <taxon>Hypocreales</taxon>
        <taxon>Nectriaceae</taxon>
        <taxon>Fusarium</taxon>
        <taxon>Fusarium oxysporum species complex</taxon>
    </lineage>
</organism>
<evidence type="ECO:0000256" key="3">
    <source>
        <dbReference type="ARBA" id="ARBA00022692"/>
    </source>
</evidence>
<evidence type="ECO:0000313" key="8">
    <source>
        <dbReference type="EMBL" id="EMT73353.1"/>
    </source>
</evidence>
<protein>
    <submittedName>
        <fullName evidence="8">ADIPOR-like receptor IZH2</fullName>
    </submittedName>
</protein>
<dbReference type="PANTHER" id="PTHR20855:SF52">
    <property type="entry name" value="ADIPONECTIN RECEPTOR PROTEIN"/>
    <property type="match status" value="1"/>
</dbReference>
<feature type="non-terminal residue" evidence="8">
    <location>
        <position position="1"/>
    </location>
</feature>
<name>N1S3D6_FUSC4</name>
<evidence type="ECO:0000256" key="2">
    <source>
        <dbReference type="ARBA" id="ARBA00007018"/>
    </source>
</evidence>
<comment type="similarity">
    <text evidence="2">Belongs to the ADIPOR family.</text>
</comment>
<evidence type="ECO:0000256" key="4">
    <source>
        <dbReference type="ARBA" id="ARBA00022989"/>
    </source>
</evidence>
<keyword evidence="8" id="KW-0675">Receptor</keyword>
<evidence type="ECO:0000256" key="1">
    <source>
        <dbReference type="ARBA" id="ARBA00004141"/>
    </source>
</evidence>
<sequence length="198" mass="22834">SPNHSSDQKRIQRNLEQLRAVIMTGPDTIKQRRAQPENPNGAKQPMANLSPITRNITRHDISEWRQDNKYIFAGYCPLEEDYLQVIKSLTFFHNKTCNIYTYLIGAILLPLFATAILQTIYRPQHINIIRTDFTIFTIFFYFGESCLIFSAICYLIRSHLYEVEVIFCRSAIAALISIPKFRMLELLLYGGGCGLYAV</sequence>
<dbReference type="Proteomes" id="UP000016929">
    <property type="component" value="Unassembled WGS sequence"/>
</dbReference>
<feature type="transmembrane region" description="Helical" evidence="7">
    <location>
        <begin position="133"/>
        <end position="157"/>
    </location>
</feature>
<keyword evidence="3 7" id="KW-0812">Transmembrane</keyword>
<dbReference type="GO" id="GO:0006882">
    <property type="term" value="P:intracellular zinc ion homeostasis"/>
    <property type="evidence" value="ECO:0007669"/>
    <property type="project" value="TreeGrafter"/>
</dbReference>
<comment type="subcellular location">
    <subcellularLocation>
        <location evidence="1">Membrane</location>
        <topology evidence="1">Multi-pass membrane protein</topology>
    </subcellularLocation>
</comment>
<dbReference type="OrthoDB" id="529367at2759"/>
<dbReference type="InterPro" id="IPR004254">
    <property type="entry name" value="AdipoR/HlyIII-related"/>
</dbReference>
<evidence type="ECO:0000313" key="9">
    <source>
        <dbReference type="Proteomes" id="UP000016929"/>
    </source>
</evidence>
<reference evidence="9" key="1">
    <citation type="submission" date="2012-09" db="EMBL/GenBank/DDBJ databases">
        <title>Genome sequencing and comparative transcriptomics of race 1 and race 4 of banana pathogen: Fusarium oxysporum f. sp. cubense.</title>
        <authorList>
            <person name="Fang X."/>
            <person name="Huang J."/>
        </authorList>
    </citation>
    <scope>NUCLEOTIDE SEQUENCE [LARGE SCALE GENOMIC DNA]</scope>
    <source>
        <strain evidence="9">race 4</strain>
    </source>
</reference>
<dbReference type="PANTHER" id="PTHR20855">
    <property type="entry name" value="ADIPOR/PROGESTIN RECEPTOR-RELATED"/>
    <property type="match status" value="1"/>
</dbReference>
<accession>N1S3D6</accession>
<evidence type="ECO:0000256" key="7">
    <source>
        <dbReference type="SAM" id="Phobius"/>
    </source>
</evidence>
<feature type="transmembrane region" description="Helical" evidence="7">
    <location>
        <begin position="99"/>
        <end position="121"/>
    </location>
</feature>
<dbReference type="AlphaFoldDB" id="N1S3D6"/>
<dbReference type="EMBL" id="KB726235">
    <property type="protein sequence ID" value="EMT73353.1"/>
    <property type="molecule type" value="Genomic_DNA"/>
</dbReference>
<reference evidence="9" key="2">
    <citation type="journal article" date="2014" name="PLoS ONE">
        <title>Genome and Transcriptome Analysis of the Fungal Pathogen Fusarium oxysporum f. sp. cubense Causing Banana Vascular Wilt Disease.</title>
        <authorList>
            <person name="Guo L."/>
            <person name="Han L."/>
            <person name="Yang L."/>
            <person name="Zeng H."/>
            <person name="Fan D."/>
            <person name="Zhu Y."/>
            <person name="Feng Y."/>
            <person name="Wang G."/>
            <person name="Peng C."/>
            <person name="Jiang X."/>
            <person name="Zhou D."/>
            <person name="Ni P."/>
            <person name="Liang C."/>
            <person name="Liu L."/>
            <person name="Wang J."/>
            <person name="Mao C."/>
            <person name="Fang X."/>
            <person name="Peng M."/>
            <person name="Huang J."/>
        </authorList>
    </citation>
    <scope>NUCLEOTIDE SEQUENCE [LARGE SCALE GENOMIC DNA]</scope>
    <source>
        <strain evidence="9">race 4</strain>
    </source>
</reference>
<evidence type="ECO:0000256" key="5">
    <source>
        <dbReference type="ARBA" id="ARBA00023136"/>
    </source>
</evidence>
<evidence type="ECO:0000256" key="6">
    <source>
        <dbReference type="SAM" id="MobiDB-lite"/>
    </source>
</evidence>
<dbReference type="STRING" id="1229665.N1S3D6"/>
<dbReference type="GO" id="GO:0038023">
    <property type="term" value="F:signaling receptor activity"/>
    <property type="evidence" value="ECO:0007669"/>
    <property type="project" value="TreeGrafter"/>
</dbReference>
<keyword evidence="5 7" id="KW-0472">Membrane</keyword>
<dbReference type="HOGENOM" id="CLU_1381024_0_0_1"/>
<dbReference type="GO" id="GO:0016020">
    <property type="term" value="C:membrane"/>
    <property type="evidence" value="ECO:0007669"/>
    <property type="project" value="UniProtKB-SubCell"/>
</dbReference>
<proteinExistence type="inferred from homology"/>
<keyword evidence="9" id="KW-1185">Reference proteome</keyword>
<feature type="region of interest" description="Disordered" evidence="6">
    <location>
        <begin position="28"/>
        <end position="47"/>
    </location>
</feature>